<feature type="compositionally biased region" description="Basic and acidic residues" evidence="1">
    <location>
        <begin position="177"/>
        <end position="193"/>
    </location>
</feature>
<keyword evidence="4" id="KW-1185">Reference proteome</keyword>
<protein>
    <submittedName>
        <fullName evidence="3">DUF1996 domain-containing protein</fullName>
    </submittedName>
</protein>
<dbReference type="Proteomes" id="UP000322634">
    <property type="component" value="Unassembled WGS sequence"/>
</dbReference>
<accession>A0A5D0U0F2</accession>
<feature type="region of interest" description="Disordered" evidence="1">
    <location>
        <begin position="176"/>
        <end position="201"/>
    </location>
</feature>
<reference evidence="3 4" key="1">
    <citation type="submission" date="2019-08" db="EMBL/GenBank/DDBJ databases">
        <title>Actinomadura sp. nov. CYP1-5 isolated from mountain soil.</title>
        <authorList>
            <person name="Songsumanus A."/>
            <person name="Kuncharoen N."/>
            <person name="Kudo T."/>
            <person name="Yuki M."/>
            <person name="Igarashi Y."/>
            <person name="Tanasupawat S."/>
        </authorList>
    </citation>
    <scope>NUCLEOTIDE SEQUENCE [LARGE SCALE GENOMIC DNA]</scope>
    <source>
        <strain evidence="3 4">GKU157</strain>
    </source>
</reference>
<sequence>MRINHLLVIVPAMAFTTVVTGNHSASAARGPAFGAMAVGAHEHGDRDGGHRGKADGRKGRDRDDDDHGEGDDDLGPERNDFVDILDVRPDFRRPRLRDGGSGGTFISRCGRNENEHYNSDNFIAAPGVRNGAQHLHDYVGNESTDGDSDDESLKRADTTCGNGDKSTYYWPVLRLRGQRDDTPQARQSEKDGNVGRPLTPASVTLRFSGNARGDVREMPRFLRMITGDAKAKSGDGEKARAQWTCTGFGDRRTEKYPLCPPGSRVARVLDFPSCWDGENTDSADHRSHVVFPKRDGKCGDDFKPIPHLEYLLTYDIPRNRLFALDGFPSEKHSPITDHGDFVNVMPDGLMRRATDCINNGQNCS</sequence>
<comment type="caution">
    <text evidence="3">The sequence shown here is derived from an EMBL/GenBank/DDBJ whole genome shotgun (WGS) entry which is preliminary data.</text>
</comment>
<dbReference type="AlphaFoldDB" id="A0A5D0U0F2"/>
<proteinExistence type="predicted"/>
<evidence type="ECO:0000256" key="1">
    <source>
        <dbReference type="SAM" id="MobiDB-lite"/>
    </source>
</evidence>
<dbReference type="OrthoDB" id="581239at2"/>
<dbReference type="InterPro" id="IPR018535">
    <property type="entry name" value="DUF1996"/>
</dbReference>
<feature type="domain" description="DUF1996" evidence="2">
    <location>
        <begin position="125"/>
        <end position="343"/>
    </location>
</feature>
<feature type="compositionally biased region" description="Basic and acidic residues" evidence="1">
    <location>
        <begin position="40"/>
        <end position="62"/>
    </location>
</feature>
<feature type="region of interest" description="Disordered" evidence="1">
    <location>
        <begin position="141"/>
        <end position="160"/>
    </location>
</feature>
<name>A0A5D0U0F2_9ACTN</name>
<gene>
    <name evidence="3" type="ORF">FXF65_30060</name>
</gene>
<organism evidence="3 4">
    <name type="scientific">Actinomadura syzygii</name>
    <dbReference type="NCBI Taxonomy" id="1427538"/>
    <lineage>
        <taxon>Bacteria</taxon>
        <taxon>Bacillati</taxon>
        <taxon>Actinomycetota</taxon>
        <taxon>Actinomycetes</taxon>
        <taxon>Streptosporangiales</taxon>
        <taxon>Thermomonosporaceae</taxon>
        <taxon>Actinomadura</taxon>
    </lineage>
</organism>
<dbReference type="PANTHER" id="PTHR43662">
    <property type="match status" value="1"/>
</dbReference>
<dbReference type="Pfam" id="PF09362">
    <property type="entry name" value="DUF1996"/>
    <property type="match status" value="1"/>
</dbReference>
<dbReference type="EMBL" id="VSFF01000011">
    <property type="protein sequence ID" value="TYC11190.1"/>
    <property type="molecule type" value="Genomic_DNA"/>
</dbReference>
<evidence type="ECO:0000313" key="3">
    <source>
        <dbReference type="EMBL" id="TYC11190.1"/>
    </source>
</evidence>
<feature type="compositionally biased region" description="Acidic residues" evidence="1">
    <location>
        <begin position="63"/>
        <end position="74"/>
    </location>
</feature>
<evidence type="ECO:0000313" key="4">
    <source>
        <dbReference type="Proteomes" id="UP000322634"/>
    </source>
</evidence>
<dbReference type="PANTHER" id="PTHR43662:SF3">
    <property type="entry name" value="DOMAIN PROTEIN, PUTATIVE (AFU_ORTHOLOGUE AFUA_6G11970)-RELATED"/>
    <property type="match status" value="1"/>
</dbReference>
<feature type="region of interest" description="Disordered" evidence="1">
    <location>
        <begin position="39"/>
        <end position="81"/>
    </location>
</feature>
<dbReference type="RefSeq" id="WP_148353398.1">
    <property type="nucleotide sequence ID" value="NZ_JBHSBF010000030.1"/>
</dbReference>
<evidence type="ECO:0000259" key="2">
    <source>
        <dbReference type="Pfam" id="PF09362"/>
    </source>
</evidence>